<dbReference type="Proteomes" id="UP000257200">
    <property type="component" value="Unplaced"/>
</dbReference>
<proteinExistence type="predicted"/>
<dbReference type="InParanoid" id="A0A3Q1G3C6"/>
<dbReference type="InterPro" id="IPR050951">
    <property type="entry name" value="Retrovirus_Pol_polyprotein"/>
</dbReference>
<name>A0A3Q1G3C6_9TELE</name>
<keyword evidence="2" id="KW-0472">Membrane</keyword>
<evidence type="ECO:0000259" key="3">
    <source>
        <dbReference type="Pfam" id="PF17919"/>
    </source>
</evidence>
<sequence>MCNFSFAMLQFHAHNSISSFFLAARSAQTVAILNAPPPTDLAALRSFLGLTTWYNKFVPNYADVVEPLRVLLRKNSTFQWNDERQVSFDQVRQLIVNSPALALFDPARPTIVSTDASDYGLGAVLTQMDNNGEERTVAFASRSLSDAERKYSIVEKEALLSLFCFVCMACPLLCCSVTLLSSFLSLFCFVCKASPVCCRDAQRLDIHHASWRSIARLALACVLFIRLPSSLSGAPVFILFLLVSSVDCFVLIGKLS</sequence>
<dbReference type="Gene3D" id="3.30.70.270">
    <property type="match status" value="1"/>
</dbReference>
<dbReference type="InterPro" id="IPR043502">
    <property type="entry name" value="DNA/RNA_pol_sf"/>
</dbReference>
<dbReference type="AlphaFoldDB" id="A0A3Q1G3C6"/>
<feature type="domain" description="Reverse transcriptase/retrotransposon-derived protein RNase H-like" evidence="3">
    <location>
        <begin position="80"/>
        <end position="166"/>
    </location>
</feature>
<dbReference type="InterPro" id="IPR041577">
    <property type="entry name" value="RT_RNaseH_2"/>
</dbReference>
<dbReference type="STRING" id="80966.ENSAPOP00000024343"/>
<reference evidence="4" key="1">
    <citation type="submission" date="2025-08" db="UniProtKB">
        <authorList>
            <consortium name="Ensembl"/>
        </authorList>
    </citation>
    <scope>IDENTIFICATION</scope>
</reference>
<dbReference type="Pfam" id="PF17919">
    <property type="entry name" value="RT_RNaseH_2"/>
    <property type="match status" value="1"/>
</dbReference>
<keyword evidence="1" id="KW-0511">Multifunctional enzyme</keyword>
<dbReference type="Ensembl" id="ENSAPOT00000008994.1">
    <property type="protein sequence ID" value="ENSAPOP00000024343.1"/>
    <property type="gene ID" value="ENSAPOG00000006705.1"/>
</dbReference>
<dbReference type="PANTHER" id="PTHR37984">
    <property type="entry name" value="PROTEIN CBG26694"/>
    <property type="match status" value="1"/>
</dbReference>
<reference evidence="4" key="2">
    <citation type="submission" date="2025-09" db="UniProtKB">
        <authorList>
            <consortium name="Ensembl"/>
        </authorList>
    </citation>
    <scope>IDENTIFICATION</scope>
</reference>
<feature type="transmembrane region" description="Helical" evidence="2">
    <location>
        <begin position="233"/>
        <end position="252"/>
    </location>
</feature>
<keyword evidence="2" id="KW-0812">Transmembrane</keyword>
<keyword evidence="2" id="KW-1133">Transmembrane helix</keyword>
<evidence type="ECO:0000313" key="4">
    <source>
        <dbReference type="Ensembl" id="ENSAPOP00000024343.1"/>
    </source>
</evidence>
<dbReference type="PANTHER" id="PTHR37984:SF5">
    <property type="entry name" value="PROTEIN NYNRIN-LIKE"/>
    <property type="match status" value="1"/>
</dbReference>
<protein>
    <recommendedName>
        <fullName evidence="3">Reverse transcriptase/retrotransposon-derived protein RNase H-like domain-containing protein</fullName>
    </recommendedName>
</protein>
<dbReference type="SUPFAM" id="SSF56672">
    <property type="entry name" value="DNA/RNA polymerases"/>
    <property type="match status" value="1"/>
</dbReference>
<dbReference type="GO" id="GO:0003824">
    <property type="term" value="F:catalytic activity"/>
    <property type="evidence" value="ECO:0007669"/>
    <property type="project" value="UniProtKB-KW"/>
</dbReference>
<feature type="transmembrane region" description="Helical" evidence="2">
    <location>
        <begin position="159"/>
        <end position="189"/>
    </location>
</feature>
<keyword evidence="5" id="KW-1185">Reference proteome</keyword>
<organism evidence="4 5">
    <name type="scientific">Acanthochromis polyacanthus</name>
    <name type="common">spiny chromis</name>
    <dbReference type="NCBI Taxonomy" id="80966"/>
    <lineage>
        <taxon>Eukaryota</taxon>
        <taxon>Metazoa</taxon>
        <taxon>Chordata</taxon>
        <taxon>Craniata</taxon>
        <taxon>Vertebrata</taxon>
        <taxon>Euteleostomi</taxon>
        <taxon>Actinopterygii</taxon>
        <taxon>Neopterygii</taxon>
        <taxon>Teleostei</taxon>
        <taxon>Neoteleostei</taxon>
        <taxon>Acanthomorphata</taxon>
        <taxon>Ovalentaria</taxon>
        <taxon>Pomacentridae</taxon>
        <taxon>Acanthochromis</taxon>
    </lineage>
</organism>
<accession>A0A3Q1G3C6</accession>
<dbReference type="InterPro" id="IPR043128">
    <property type="entry name" value="Rev_trsase/Diguanyl_cyclase"/>
</dbReference>
<dbReference type="GeneTree" id="ENSGT01140000282569"/>
<evidence type="ECO:0000256" key="2">
    <source>
        <dbReference type="SAM" id="Phobius"/>
    </source>
</evidence>
<evidence type="ECO:0000313" key="5">
    <source>
        <dbReference type="Proteomes" id="UP000257200"/>
    </source>
</evidence>
<dbReference type="FunFam" id="3.30.70.270:FF:000020">
    <property type="entry name" value="Transposon Tf2-6 polyprotein-like Protein"/>
    <property type="match status" value="1"/>
</dbReference>
<evidence type="ECO:0000256" key="1">
    <source>
        <dbReference type="ARBA" id="ARBA00023268"/>
    </source>
</evidence>